<accession>A0ABN3A5Z8</accession>
<evidence type="ECO:0000256" key="2">
    <source>
        <dbReference type="ARBA" id="ARBA00022692"/>
    </source>
</evidence>
<feature type="transmembrane region" description="Helical" evidence="5">
    <location>
        <begin position="26"/>
        <end position="44"/>
    </location>
</feature>
<evidence type="ECO:0000313" key="8">
    <source>
        <dbReference type="Proteomes" id="UP001501771"/>
    </source>
</evidence>
<keyword evidence="4 5" id="KW-0472">Membrane</keyword>
<feature type="transmembrane region" description="Helical" evidence="5">
    <location>
        <begin position="199"/>
        <end position="220"/>
    </location>
</feature>
<proteinExistence type="predicted"/>
<name>A0ABN3A5Z8_9ACTN</name>
<dbReference type="EMBL" id="BAAAQR010000015">
    <property type="protein sequence ID" value="GAA2154626.1"/>
    <property type="molecule type" value="Genomic_DNA"/>
</dbReference>
<evidence type="ECO:0000259" key="6">
    <source>
        <dbReference type="Pfam" id="PF14378"/>
    </source>
</evidence>
<keyword evidence="8" id="KW-1185">Reference proteome</keyword>
<dbReference type="Gene3D" id="1.20.144.10">
    <property type="entry name" value="Phosphatidic acid phosphatase type 2/haloperoxidase"/>
    <property type="match status" value="1"/>
</dbReference>
<comment type="caution">
    <text evidence="7">The sequence shown here is derived from an EMBL/GenBank/DDBJ whole genome shotgun (WGS) entry which is preliminary data.</text>
</comment>
<keyword evidence="3 5" id="KW-1133">Transmembrane helix</keyword>
<feature type="transmembrane region" description="Helical" evidence="5">
    <location>
        <begin position="64"/>
        <end position="81"/>
    </location>
</feature>
<evidence type="ECO:0000256" key="4">
    <source>
        <dbReference type="ARBA" id="ARBA00023136"/>
    </source>
</evidence>
<dbReference type="PANTHER" id="PTHR31310:SF7">
    <property type="entry name" value="PA-PHOSPHATASE RELATED-FAMILY PROTEIN DDB_G0268928"/>
    <property type="match status" value="1"/>
</dbReference>
<feature type="transmembrane region" description="Helical" evidence="5">
    <location>
        <begin position="102"/>
        <end position="120"/>
    </location>
</feature>
<dbReference type="RefSeq" id="WP_344156905.1">
    <property type="nucleotide sequence ID" value="NZ_BAAAQR010000015.1"/>
</dbReference>
<evidence type="ECO:0000256" key="5">
    <source>
        <dbReference type="SAM" id="Phobius"/>
    </source>
</evidence>
<dbReference type="Proteomes" id="UP001501771">
    <property type="component" value="Unassembled WGS sequence"/>
</dbReference>
<keyword evidence="2 5" id="KW-0812">Transmembrane</keyword>
<dbReference type="InterPro" id="IPR026841">
    <property type="entry name" value="Aur1/Ipt1"/>
</dbReference>
<evidence type="ECO:0000313" key="7">
    <source>
        <dbReference type="EMBL" id="GAA2154626.1"/>
    </source>
</evidence>
<feature type="transmembrane region" description="Helical" evidence="5">
    <location>
        <begin position="264"/>
        <end position="287"/>
    </location>
</feature>
<reference evidence="7 8" key="1">
    <citation type="journal article" date="2019" name="Int. J. Syst. Evol. Microbiol.">
        <title>The Global Catalogue of Microorganisms (GCM) 10K type strain sequencing project: providing services to taxonomists for standard genome sequencing and annotation.</title>
        <authorList>
            <consortium name="The Broad Institute Genomics Platform"/>
            <consortium name="The Broad Institute Genome Sequencing Center for Infectious Disease"/>
            <person name="Wu L."/>
            <person name="Ma J."/>
        </authorList>
    </citation>
    <scope>NUCLEOTIDE SEQUENCE [LARGE SCALE GENOMIC DNA]</scope>
    <source>
        <strain evidence="7 8">JCM 16022</strain>
    </source>
</reference>
<dbReference type="PANTHER" id="PTHR31310">
    <property type="match status" value="1"/>
</dbReference>
<feature type="transmembrane region" description="Helical" evidence="5">
    <location>
        <begin position="321"/>
        <end position="339"/>
    </location>
</feature>
<feature type="domain" description="Inositolphosphotransferase Aur1/Ipt1" evidence="6">
    <location>
        <begin position="140"/>
        <end position="333"/>
    </location>
</feature>
<gene>
    <name evidence="7" type="ORF">GCM10009844_40710</name>
</gene>
<comment type="subcellular location">
    <subcellularLocation>
        <location evidence="1">Membrane</location>
        <topology evidence="1">Multi-pass membrane protein</topology>
    </subcellularLocation>
</comment>
<organism evidence="7 8">
    <name type="scientific">Nocardioides koreensis</name>
    <dbReference type="NCBI Taxonomy" id="433651"/>
    <lineage>
        <taxon>Bacteria</taxon>
        <taxon>Bacillati</taxon>
        <taxon>Actinomycetota</taxon>
        <taxon>Actinomycetes</taxon>
        <taxon>Propionibacteriales</taxon>
        <taxon>Nocardioidaceae</taxon>
        <taxon>Nocardioides</taxon>
    </lineage>
</organism>
<feature type="transmembrane region" description="Helical" evidence="5">
    <location>
        <begin position="167"/>
        <end position="192"/>
    </location>
</feature>
<dbReference type="Pfam" id="PF14378">
    <property type="entry name" value="PAP2_3"/>
    <property type="match status" value="1"/>
</dbReference>
<sequence>MATSPSLAPPRDAAEPTGDDLRDVRWVAGVWIVVAVFAVITALWSHHVGVPLRDPEGKMFRGRLTSAVVLLTVLALVDTVVRACRTRQWSPRGLLRVLRDRWWWQRLALAVSGLVAYHLVYVCYRNLKSWDAFNTIRDDSLLRFERWLFLGNDPAELLHDLFGQHTAAYVLMVVYKSFTYLVPLSVVAALAFTTRIREGYVFLASAMWVWVLGVGSYYLIPTLGPFASSPGTFAGLPDTAITSTQAEYMAERAHMLMDPSAPDAFVSISAFASLHVGFTCLILFMLLYYGRRRLAMVMTAYLLAVMVATVYFGWHFVVDDVAGVALAALAVLLGRFTVYPRGRGSSMPR</sequence>
<evidence type="ECO:0000256" key="1">
    <source>
        <dbReference type="ARBA" id="ARBA00004141"/>
    </source>
</evidence>
<protein>
    <recommendedName>
        <fullName evidence="6">Inositolphosphotransferase Aur1/Ipt1 domain-containing protein</fullName>
    </recommendedName>
</protein>
<feature type="transmembrane region" description="Helical" evidence="5">
    <location>
        <begin position="294"/>
        <end position="315"/>
    </location>
</feature>
<evidence type="ECO:0000256" key="3">
    <source>
        <dbReference type="ARBA" id="ARBA00022989"/>
    </source>
</evidence>
<dbReference type="InterPro" id="IPR052185">
    <property type="entry name" value="IPC_Synthase-Related"/>
</dbReference>